<dbReference type="CDD" id="cd20540">
    <property type="entry name" value="CYCLIN_CCNY_like"/>
    <property type="match status" value="1"/>
</dbReference>
<dbReference type="AlphaFoldDB" id="A0A507DZ30"/>
<dbReference type="Pfam" id="PF08613">
    <property type="entry name" value="Cyclin"/>
    <property type="match status" value="1"/>
</dbReference>
<dbReference type="STRING" id="109895.A0A507DZ30"/>
<gene>
    <name evidence="2" type="ORF">PhCBS80983_g04537</name>
</gene>
<proteinExistence type="predicted"/>
<reference evidence="2 3" key="1">
    <citation type="journal article" date="2019" name="Sci. Rep.">
        <title>Comparative genomics of chytrid fungi reveal insights into the obligate biotrophic and pathogenic lifestyle of Synchytrium endobioticum.</title>
        <authorList>
            <person name="van de Vossenberg B.T.L.H."/>
            <person name="Warris S."/>
            <person name="Nguyen H.D.T."/>
            <person name="van Gent-Pelzer M.P.E."/>
            <person name="Joly D.L."/>
            <person name="van de Geest H.C."/>
            <person name="Bonants P.J.M."/>
            <person name="Smith D.S."/>
            <person name="Levesque C.A."/>
            <person name="van der Lee T.A.J."/>
        </authorList>
    </citation>
    <scope>NUCLEOTIDE SEQUENCE [LARGE SCALE GENOMIC DNA]</scope>
    <source>
        <strain evidence="2 3">CBS 809.83</strain>
    </source>
</reference>
<sequence length="718" mass="78816">MGNAGSDTGRHYPPPPHHPQNQYEAHNSSTGGLKQDGNTTGRAASGWFNEEQQQLRGKTISMGDLQNQSRKALSTYDPEVCGENPGFSTERLRIIESREVPDDDGVLQPQHTHPDYRSTGSAAGSLIRGAKLGSAFDIDVEKGNGSETPTNSFSQSGVRKGSWVETMAGVVDGFLLAAGSVVKDTVRDWENPHHQTFMPHDVDYGGGRMPGAFKPQPVAPSSKAKPAISLATLDSVEDGHQHPSAEDMLSQPIEVPHTGEDRVTSALSRQLQKLELKPQPISHPLEICAPQNSEQIPPNHRYHLPAISTQPLSIPQFSAPPSARRIDGEPYPPQSAIPHSPPKDIGDGILARRAYNNNNVTASPLPVPVPVVLQEKQPANRQNQHHTDELPLSPNSEKEEQQRLRAPKLSRITKYNSCSTLFVESTISNSDLTDTLRCVASALVNHMKNPPSRHEGLPDILSEELHPLSNHIRFHRRKPREDDVFRFLECLFNAAELTAECGIITLIYIERLLKNAQLHITAGNWTRIVLGALLLASKVWDDHAVWNVDFVQIFPDVAVDDMNDLERYYIATLEFNVNIKSSEYAKYYFSLRELTENSNRQSDEERKPLTTRDVGLLDARQPRPTTPIPLQPLSSSGTAPLLLPLSHAAAPTRSFSPSYKASPTPSNKSGLNTSLTPRGLNDAAAAVAALPRNALAGSLRRSASDYIFVPSKPFATVL</sequence>
<feature type="region of interest" description="Disordered" evidence="1">
    <location>
        <begin position="598"/>
        <end position="635"/>
    </location>
</feature>
<organism evidence="2 3">
    <name type="scientific">Powellomyces hirtus</name>
    <dbReference type="NCBI Taxonomy" id="109895"/>
    <lineage>
        <taxon>Eukaryota</taxon>
        <taxon>Fungi</taxon>
        <taxon>Fungi incertae sedis</taxon>
        <taxon>Chytridiomycota</taxon>
        <taxon>Chytridiomycota incertae sedis</taxon>
        <taxon>Chytridiomycetes</taxon>
        <taxon>Spizellomycetales</taxon>
        <taxon>Powellomycetaceae</taxon>
        <taxon>Powellomyces</taxon>
    </lineage>
</organism>
<feature type="region of interest" description="Disordered" evidence="1">
    <location>
        <begin position="654"/>
        <end position="673"/>
    </location>
</feature>
<dbReference type="InterPro" id="IPR013922">
    <property type="entry name" value="Cyclin_PHO80-like"/>
</dbReference>
<evidence type="ECO:0000313" key="2">
    <source>
        <dbReference type="EMBL" id="TPX56447.1"/>
    </source>
</evidence>
<dbReference type="EMBL" id="QEAQ01000074">
    <property type="protein sequence ID" value="TPX56447.1"/>
    <property type="molecule type" value="Genomic_DNA"/>
</dbReference>
<dbReference type="Proteomes" id="UP000318582">
    <property type="component" value="Unassembled WGS sequence"/>
</dbReference>
<evidence type="ECO:0000313" key="3">
    <source>
        <dbReference type="Proteomes" id="UP000318582"/>
    </source>
</evidence>
<comment type="caution">
    <text evidence="2">The sequence shown here is derived from an EMBL/GenBank/DDBJ whole genome shotgun (WGS) entry which is preliminary data.</text>
</comment>
<feature type="compositionally biased region" description="Basic and acidic residues" evidence="1">
    <location>
        <begin position="601"/>
        <end position="610"/>
    </location>
</feature>
<dbReference type="InterPro" id="IPR036915">
    <property type="entry name" value="Cyclin-like_sf"/>
</dbReference>
<keyword evidence="3" id="KW-1185">Reference proteome</keyword>
<name>A0A507DZ30_9FUNG</name>
<evidence type="ECO:0000256" key="1">
    <source>
        <dbReference type="SAM" id="MobiDB-lite"/>
    </source>
</evidence>
<accession>A0A507DZ30</accession>
<dbReference type="Gene3D" id="1.10.472.10">
    <property type="entry name" value="Cyclin-like"/>
    <property type="match status" value="1"/>
</dbReference>
<feature type="region of interest" description="Disordered" evidence="1">
    <location>
        <begin position="102"/>
        <end position="122"/>
    </location>
</feature>
<dbReference type="GO" id="GO:0019901">
    <property type="term" value="F:protein kinase binding"/>
    <property type="evidence" value="ECO:0007669"/>
    <property type="project" value="InterPro"/>
</dbReference>
<feature type="compositionally biased region" description="Polar residues" evidence="1">
    <location>
        <begin position="20"/>
        <end position="42"/>
    </location>
</feature>
<dbReference type="SUPFAM" id="SSF47954">
    <property type="entry name" value="Cyclin-like"/>
    <property type="match status" value="1"/>
</dbReference>
<feature type="region of interest" description="Disordered" evidence="1">
    <location>
        <begin position="1"/>
        <end position="85"/>
    </location>
</feature>
<dbReference type="PANTHER" id="PTHR14248">
    <property type="entry name" value="CYCLIN Y, ISOFORM A"/>
    <property type="match status" value="1"/>
</dbReference>
<feature type="region of interest" description="Disordered" evidence="1">
    <location>
        <begin position="378"/>
        <end position="406"/>
    </location>
</feature>
<protein>
    <submittedName>
        <fullName evidence="2">Uncharacterized protein</fullName>
    </submittedName>
</protein>